<dbReference type="RefSeq" id="WP_012927528.1">
    <property type="nucleotide sequence ID" value="NC_013730.1"/>
</dbReference>
<keyword evidence="3" id="KW-1185">Reference proteome</keyword>
<dbReference type="AlphaFoldDB" id="D2QKH4"/>
<gene>
    <name evidence="2" type="ordered locus">Slin_2989</name>
</gene>
<protein>
    <recommendedName>
        <fullName evidence="4">DUF2975 domain-containing protein</fullName>
    </recommendedName>
</protein>
<feature type="transmembrane region" description="Helical" evidence="1">
    <location>
        <begin position="12"/>
        <end position="36"/>
    </location>
</feature>
<keyword evidence="1" id="KW-1133">Transmembrane helix</keyword>
<feature type="transmembrane region" description="Helical" evidence="1">
    <location>
        <begin position="136"/>
        <end position="155"/>
    </location>
</feature>
<dbReference type="Pfam" id="PF11188">
    <property type="entry name" value="DUF2975"/>
    <property type="match status" value="1"/>
</dbReference>
<accession>D2QKH4</accession>
<evidence type="ECO:0000313" key="3">
    <source>
        <dbReference type="Proteomes" id="UP000002028"/>
    </source>
</evidence>
<name>D2QKH4_SPILD</name>
<keyword evidence="1" id="KW-0472">Membrane</keyword>
<dbReference type="Proteomes" id="UP000002028">
    <property type="component" value="Chromosome"/>
</dbReference>
<evidence type="ECO:0008006" key="4">
    <source>
        <dbReference type="Google" id="ProtNLM"/>
    </source>
</evidence>
<sequence>MHTSYLRTLKRIVAFIYYASLFLIVGGALVLAYTYFGPLKHLTFYINVPIRLGEEVVYGDRGFVFTTHSSYSSWLNFDCFDRSMFNEDAGLYWKNVICIFFDTSTIALMLRQVKLIMDTVGTIHVFSTANVARIRVLGILLIINNFDELLSWLLIKNDVIALLQKHHATYTLGSYGLPALLSSSFFIGFLLFGLAEVFRSGLYLKEEQELTV</sequence>
<dbReference type="EMBL" id="CP001769">
    <property type="protein sequence ID" value="ADB39000.1"/>
    <property type="molecule type" value="Genomic_DNA"/>
</dbReference>
<keyword evidence="1" id="KW-0812">Transmembrane</keyword>
<reference evidence="2 3" key="1">
    <citation type="journal article" date="2010" name="Stand. Genomic Sci.">
        <title>Complete genome sequence of Spirosoma linguale type strain (1).</title>
        <authorList>
            <person name="Lail K."/>
            <person name="Sikorski J."/>
            <person name="Saunders E."/>
            <person name="Lapidus A."/>
            <person name="Glavina Del Rio T."/>
            <person name="Copeland A."/>
            <person name="Tice H."/>
            <person name="Cheng J.-F."/>
            <person name="Lucas S."/>
            <person name="Nolan M."/>
            <person name="Bruce D."/>
            <person name="Goodwin L."/>
            <person name="Pitluck S."/>
            <person name="Ivanova N."/>
            <person name="Mavromatis K."/>
            <person name="Ovchinnikova G."/>
            <person name="Pati A."/>
            <person name="Chen A."/>
            <person name="Palaniappan K."/>
            <person name="Land M."/>
            <person name="Hauser L."/>
            <person name="Chang Y.-J."/>
            <person name="Jeffries C.D."/>
            <person name="Chain P."/>
            <person name="Brettin T."/>
            <person name="Detter J.C."/>
            <person name="Schuetze A."/>
            <person name="Rohde M."/>
            <person name="Tindall B.J."/>
            <person name="Goeker M."/>
            <person name="Bristow J."/>
            <person name="Eisen J.A."/>
            <person name="Markowitz V."/>
            <person name="Hugenholtz P."/>
            <person name="Kyrpides N.C."/>
            <person name="Klenk H.-P."/>
            <person name="Chen F."/>
        </authorList>
    </citation>
    <scope>NUCLEOTIDE SEQUENCE [LARGE SCALE GENOMIC DNA]</scope>
    <source>
        <strain evidence="3">ATCC 33905 / DSM 74 / LMG 10896 / Claus 1</strain>
    </source>
</reference>
<dbReference type="InterPro" id="IPR021354">
    <property type="entry name" value="DUF2975"/>
</dbReference>
<dbReference type="HOGENOM" id="CLU_1299098_0_0_10"/>
<proteinExistence type="predicted"/>
<feature type="transmembrane region" description="Helical" evidence="1">
    <location>
        <begin position="91"/>
        <end position="110"/>
    </location>
</feature>
<evidence type="ECO:0000313" key="2">
    <source>
        <dbReference type="EMBL" id="ADB39000.1"/>
    </source>
</evidence>
<evidence type="ECO:0000256" key="1">
    <source>
        <dbReference type="SAM" id="Phobius"/>
    </source>
</evidence>
<feature type="transmembrane region" description="Helical" evidence="1">
    <location>
        <begin position="175"/>
        <end position="195"/>
    </location>
</feature>
<organism evidence="2 3">
    <name type="scientific">Spirosoma linguale (strain ATCC 33905 / DSM 74 / LMG 10896 / Claus 1)</name>
    <dbReference type="NCBI Taxonomy" id="504472"/>
    <lineage>
        <taxon>Bacteria</taxon>
        <taxon>Pseudomonadati</taxon>
        <taxon>Bacteroidota</taxon>
        <taxon>Cytophagia</taxon>
        <taxon>Cytophagales</taxon>
        <taxon>Cytophagaceae</taxon>
        <taxon>Spirosoma</taxon>
    </lineage>
</organism>
<dbReference type="KEGG" id="sli:Slin_2989"/>